<sequence length="246" mass="27091">MLSHMAHFVIMGVGRVGISIAHALEDSGHTVAVIDQDDRAFRKLRPSFGGKKVTGHGFDRDVLRRAGIEEAYAFAAVSSGDNSNIIAARVARETFRVKHVVARIYDPSRAEFYQRMGIPTVASVRWSSDQVLRRILPEHAITGDFREASGRLQLGELPLHDSWSGLHLGRIEEAAGVRIAFVTRFGEGILPASDSSYQQGDIVHAMMRVEDVENVARILSKPPSDEVMEAVALAATEERGYGRERS</sequence>
<dbReference type="Proteomes" id="UP001500166">
    <property type="component" value="Unassembled WGS sequence"/>
</dbReference>
<dbReference type="PRINTS" id="PR00335">
    <property type="entry name" value="KUPTAKETRKA"/>
</dbReference>
<dbReference type="PANTHER" id="PTHR43833:SF8">
    <property type="entry name" value="TRK SYSTEM POTASSIUM UPTAKE PROTEIN TRKA"/>
    <property type="match status" value="1"/>
</dbReference>
<evidence type="ECO:0000256" key="1">
    <source>
        <dbReference type="ARBA" id="ARBA00017378"/>
    </source>
</evidence>
<evidence type="ECO:0000259" key="5">
    <source>
        <dbReference type="PROSITE" id="PS51201"/>
    </source>
</evidence>
<dbReference type="InterPro" id="IPR006036">
    <property type="entry name" value="K_uptake_TrkA"/>
</dbReference>
<dbReference type="EMBL" id="BAAAQA010000015">
    <property type="protein sequence ID" value="GAA2115424.1"/>
    <property type="molecule type" value="Genomic_DNA"/>
</dbReference>
<feature type="domain" description="RCK C-terminal" evidence="6">
    <location>
        <begin position="142"/>
        <end position="221"/>
    </location>
</feature>
<evidence type="ECO:0000256" key="2">
    <source>
        <dbReference type="ARBA" id="ARBA00022538"/>
    </source>
</evidence>
<evidence type="ECO:0000259" key="6">
    <source>
        <dbReference type="PROSITE" id="PS51202"/>
    </source>
</evidence>
<reference evidence="7 8" key="1">
    <citation type="journal article" date="2019" name="Int. J. Syst. Evol. Microbiol.">
        <title>The Global Catalogue of Microorganisms (GCM) 10K type strain sequencing project: providing services to taxonomists for standard genome sequencing and annotation.</title>
        <authorList>
            <consortium name="The Broad Institute Genomics Platform"/>
            <consortium name="The Broad Institute Genome Sequencing Center for Infectious Disease"/>
            <person name="Wu L."/>
            <person name="Ma J."/>
        </authorList>
    </citation>
    <scope>NUCLEOTIDE SEQUENCE [LARGE SCALE GENOMIC DNA]</scope>
    <source>
        <strain evidence="7 8">JCM 15914</strain>
    </source>
</reference>
<dbReference type="Pfam" id="PF02254">
    <property type="entry name" value="TrkA_N"/>
    <property type="match status" value="1"/>
</dbReference>
<dbReference type="InterPro" id="IPR003148">
    <property type="entry name" value="RCK_N"/>
</dbReference>
<keyword evidence="2" id="KW-0406">Ion transport</keyword>
<evidence type="ECO:0000256" key="4">
    <source>
        <dbReference type="ARBA" id="ARBA00023027"/>
    </source>
</evidence>
<dbReference type="PANTHER" id="PTHR43833">
    <property type="entry name" value="POTASSIUM CHANNEL PROTEIN 2-RELATED-RELATED"/>
    <property type="match status" value="1"/>
</dbReference>
<dbReference type="Gene3D" id="3.40.50.720">
    <property type="entry name" value="NAD(P)-binding Rossmann-like Domain"/>
    <property type="match status" value="1"/>
</dbReference>
<evidence type="ECO:0000313" key="7">
    <source>
        <dbReference type="EMBL" id="GAA2115424.1"/>
    </source>
</evidence>
<accession>A0ABN2XRG6</accession>
<gene>
    <name evidence="7" type="ORF">GCM10009824_13330</name>
</gene>
<name>A0ABN2XRG6_9MICC</name>
<dbReference type="PROSITE" id="PS51202">
    <property type="entry name" value="RCK_C"/>
    <property type="match status" value="1"/>
</dbReference>
<comment type="caution">
    <text evidence="7">The sequence shown here is derived from an EMBL/GenBank/DDBJ whole genome shotgun (WGS) entry which is preliminary data.</text>
</comment>
<evidence type="ECO:0000256" key="3">
    <source>
        <dbReference type="ARBA" id="ARBA00022958"/>
    </source>
</evidence>
<dbReference type="PROSITE" id="PS51201">
    <property type="entry name" value="RCK_N"/>
    <property type="match status" value="1"/>
</dbReference>
<protein>
    <recommendedName>
        <fullName evidence="1">Trk system potassium uptake protein TrkA</fullName>
    </recommendedName>
</protein>
<keyword evidence="3" id="KW-0630">Potassium</keyword>
<dbReference type="InterPro" id="IPR006037">
    <property type="entry name" value="RCK_C"/>
</dbReference>
<proteinExistence type="predicted"/>
<keyword evidence="2" id="KW-0633">Potassium transport</keyword>
<keyword evidence="4" id="KW-0520">NAD</keyword>
<feature type="domain" description="RCK N-terminal" evidence="5">
    <location>
        <begin position="5"/>
        <end position="123"/>
    </location>
</feature>
<dbReference type="InterPro" id="IPR050721">
    <property type="entry name" value="Trk_Ktr_HKT_K-transport"/>
</dbReference>
<dbReference type="InterPro" id="IPR036291">
    <property type="entry name" value="NAD(P)-bd_dom_sf"/>
</dbReference>
<evidence type="ECO:0000313" key="8">
    <source>
        <dbReference type="Proteomes" id="UP001500166"/>
    </source>
</evidence>
<organism evidence="7 8">
    <name type="scientific">Kocuria atrinae</name>
    <dbReference type="NCBI Taxonomy" id="592377"/>
    <lineage>
        <taxon>Bacteria</taxon>
        <taxon>Bacillati</taxon>
        <taxon>Actinomycetota</taxon>
        <taxon>Actinomycetes</taxon>
        <taxon>Micrococcales</taxon>
        <taxon>Micrococcaceae</taxon>
        <taxon>Kocuria</taxon>
    </lineage>
</organism>
<dbReference type="SUPFAM" id="SSF51735">
    <property type="entry name" value="NAD(P)-binding Rossmann-fold domains"/>
    <property type="match status" value="1"/>
</dbReference>
<keyword evidence="2" id="KW-0813">Transport</keyword>
<keyword evidence="8" id="KW-1185">Reference proteome</keyword>